<name>A0A6J6WRH9_9ZZZZ</name>
<gene>
    <name evidence="2" type="ORF">UFOPK2958_00863</name>
</gene>
<dbReference type="EMBL" id="CAFAAB010000092">
    <property type="protein sequence ID" value="CAB4786579.1"/>
    <property type="molecule type" value="Genomic_DNA"/>
</dbReference>
<evidence type="ECO:0000256" key="1">
    <source>
        <dbReference type="SAM" id="Phobius"/>
    </source>
</evidence>
<keyword evidence="1" id="KW-0472">Membrane</keyword>
<proteinExistence type="predicted"/>
<accession>A0A6J6WRH9</accession>
<keyword evidence="1" id="KW-0812">Transmembrane</keyword>
<organism evidence="2">
    <name type="scientific">freshwater metagenome</name>
    <dbReference type="NCBI Taxonomy" id="449393"/>
    <lineage>
        <taxon>unclassified sequences</taxon>
        <taxon>metagenomes</taxon>
        <taxon>ecological metagenomes</taxon>
    </lineage>
</organism>
<keyword evidence="1" id="KW-1133">Transmembrane helix</keyword>
<evidence type="ECO:0000313" key="2">
    <source>
        <dbReference type="EMBL" id="CAB4786579.1"/>
    </source>
</evidence>
<dbReference type="AlphaFoldDB" id="A0A6J6WRH9"/>
<protein>
    <submittedName>
        <fullName evidence="2">Unannotated protein</fullName>
    </submittedName>
</protein>
<feature type="transmembrane region" description="Helical" evidence="1">
    <location>
        <begin position="21"/>
        <end position="43"/>
    </location>
</feature>
<sequence>MILRKGRPYDPAWDAWQPRRRWPGIVASAIVISGFLGALAFHFTSKPSTPPSVIPPSSLGQIKTPYFPPVSPASHDLQQASGKKSTSAVRFTTTGKLMVWHFQCRCVANFGIIVHSASGTVLDVPVNNVGRTILAVPAYYAKSNLSVSVIADGEWTVSLIDPSHLANQALPLEFISAGQSVLGPFAGPNFEAAVGFLGGIGTHFTMSVSDGSTATPKLVAFESQTFTRTLVQTKLPPRFFLIINGDGFWQIKVKK</sequence>
<reference evidence="2" key="1">
    <citation type="submission" date="2020-05" db="EMBL/GenBank/DDBJ databases">
        <authorList>
            <person name="Chiriac C."/>
            <person name="Salcher M."/>
            <person name="Ghai R."/>
            <person name="Kavagutti S V."/>
        </authorList>
    </citation>
    <scope>NUCLEOTIDE SEQUENCE</scope>
</reference>